<dbReference type="EMBL" id="DQUO01000002">
    <property type="protein sequence ID" value="HIP90767.1"/>
    <property type="molecule type" value="Genomic_DNA"/>
</dbReference>
<evidence type="ECO:0000256" key="3">
    <source>
        <dbReference type="ARBA" id="ARBA00022989"/>
    </source>
</evidence>
<evidence type="ECO:0000256" key="4">
    <source>
        <dbReference type="ARBA" id="ARBA00023136"/>
    </source>
</evidence>
<feature type="transmembrane region" description="Helical" evidence="5">
    <location>
        <begin position="147"/>
        <end position="173"/>
    </location>
</feature>
<evidence type="ECO:0000313" key="8">
    <source>
        <dbReference type="Proteomes" id="UP000618343"/>
    </source>
</evidence>
<comment type="similarity">
    <text evidence="5">Belongs to the 4-toluene sulfonate uptake permease (TSUP) (TC 2.A.102) family.</text>
</comment>
<comment type="caution">
    <text evidence="7">The sequence shown here is derived from an EMBL/GenBank/DDBJ whole genome shotgun (WGS) entry which is preliminary data.</text>
</comment>
<dbReference type="GO" id="GO:0005886">
    <property type="term" value="C:plasma membrane"/>
    <property type="evidence" value="ECO:0007669"/>
    <property type="project" value="UniProtKB-SubCell"/>
</dbReference>
<name>A0A832ZHT0_9EURY</name>
<dbReference type="InterPro" id="IPR002781">
    <property type="entry name" value="TM_pro_TauE-like"/>
</dbReference>
<evidence type="ECO:0000256" key="2">
    <source>
        <dbReference type="ARBA" id="ARBA00022692"/>
    </source>
</evidence>
<feature type="transmembrane region" description="Helical" evidence="5">
    <location>
        <begin position="213"/>
        <end position="235"/>
    </location>
</feature>
<gene>
    <name evidence="6" type="ORF">EYH15_02925</name>
    <name evidence="7" type="ORF">EYH21_00475</name>
</gene>
<evidence type="ECO:0000313" key="6">
    <source>
        <dbReference type="EMBL" id="HIP84423.1"/>
    </source>
</evidence>
<evidence type="ECO:0000313" key="7">
    <source>
        <dbReference type="EMBL" id="HIP90767.1"/>
    </source>
</evidence>
<evidence type="ECO:0000256" key="5">
    <source>
        <dbReference type="RuleBase" id="RU363041"/>
    </source>
</evidence>
<dbReference type="InterPro" id="IPR051598">
    <property type="entry name" value="TSUP/Inactive_protease-like"/>
</dbReference>
<dbReference type="PANTHER" id="PTHR43701">
    <property type="entry name" value="MEMBRANE TRANSPORTER PROTEIN MJ0441-RELATED"/>
    <property type="match status" value="1"/>
</dbReference>
<dbReference type="Proteomes" id="UP000618343">
    <property type="component" value="Unassembled WGS sequence"/>
</dbReference>
<feature type="transmembrane region" description="Helical" evidence="5">
    <location>
        <begin position="51"/>
        <end position="69"/>
    </location>
</feature>
<feature type="transmembrane region" description="Helical" evidence="5">
    <location>
        <begin position="81"/>
        <end position="99"/>
    </location>
</feature>
<dbReference type="AlphaFoldDB" id="A0A832ZHT0"/>
<dbReference type="Proteomes" id="UP000643554">
    <property type="component" value="Unassembled WGS sequence"/>
</dbReference>
<reference evidence="7" key="1">
    <citation type="journal article" date="2020" name="ISME J.">
        <title>Gammaproteobacteria mediating utilization of methyl-, sulfur- and petroleum organic compounds in deep ocean hydrothermal plumes.</title>
        <authorList>
            <person name="Zhou Z."/>
            <person name="Liu Y."/>
            <person name="Pan J."/>
            <person name="Cron B.R."/>
            <person name="Toner B.M."/>
            <person name="Anantharaman K."/>
            <person name="Breier J.A."/>
            <person name="Dick G.J."/>
            <person name="Li M."/>
        </authorList>
    </citation>
    <scope>NUCLEOTIDE SEQUENCE</scope>
    <source>
        <strain evidence="6">SZUA-1453</strain>
        <strain evidence="7">SZUA-1471</strain>
    </source>
</reference>
<feature type="transmembrane region" description="Helical" evidence="5">
    <location>
        <begin position="179"/>
        <end position="201"/>
    </location>
</feature>
<proteinExistence type="inferred from homology"/>
<dbReference type="Pfam" id="PF01925">
    <property type="entry name" value="TauE"/>
    <property type="match status" value="1"/>
</dbReference>
<dbReference type="PANTHER" id="PTHR43701:SF2">
    <property type="entry name" value="MEMBRANE TRANSPORTER PROTEIN YJNA-RELATED"/>
    <property type="match status" value="1"/>
</dbReference>
<keyword evidence="3 5" id="KW-1133">Transmembrane helix</keyword>
<comment type="subcellular location">
    <subcellularLocation>
        <location evidence="5">Cell membrane</location>
        <topology evidence="5">Multi-pass membrane protein</topology>
    </subcellularLocation>
    <subcellularLocation>
        <location evidence="1">Membrane</location>
        <topology evidence="1">Multi-pass membrane protein</topology>
    </subcellularLocation>
</comment>
<keyword evidence="5" id="KW-1003">Cell membrane</keyword>
<sequence length="267" mass="29091">MTVLIMFLIILGVFVGFIGGLLGVGGGFILVPVFNSLFSILGLPLDLSIKISVGTSLFTVFLTSLVSAYKHYLRGNTLWRYSLVLGIFGVIGSLLGLKISTEYLSGELHKRLFAILLILISLYGIYLEERKLNRRDDIPSTVDYRKLSIIGISVGVISSIFGIGGGIVTVPLLVHLVKFPIRMAIGTSSAMMVLTSLVGVLGYISQPCPTYSYLFNIGYVSLLFGSIVGLTAMISSKYGVLLTYKLRSKTLKYILYILLMLVGIKLL</sequence>
<keyword evidence="2 5" id="KW-0812">Transmembrane</keyword>
<dbReference type="EMBL" id="DQUI01000058">
    <property type="protein sequence ID" value="HIP84423.1"/>
    <property type="molecule type" value="Genomic_DNA"/>
</dbReference>
<feature type="transmembrane region" description="Helical" evidence="5">
    <location>
        <begin position="7"/>
        <end position="31"/>
    </location>
</feature>
<evidence type="ECO:0000256" key="1">
    <source>
        <dbReference type="ARBA" id="ARBA00004141"/>
    </source>
</evidence>
<organism evidence="7 8">
    <name type="scientific">Methanothermococcus okinawensis</name>
    <dbReference type="NCBI Taxonomy" id="155863"/>
    <lineage>
        <taxon>Archaea</taxon>
        <taxon>Methanobacteriati</taxon>
        <taxon>Methanobacteriota</taxon>
        <taxon>Methanomada group</taxon>
        <taxon>Methanococci</taxon>
        <taxon>Methanococcales</taxon>
        <taxon>Methanococcaceae</taxon>
        <taxon>Methanothermococcus</taxon>
    </lineage>
</organism>
<accession>A0A832ZHT0</accession>
<protein>
    <recommendedName>
        <fullName evidence="5">Probable membrane transporter protein</fullName>
    </recommendedName>
</protein>
<keyword evidence="4 5" id="KW-0472">Membrane</keyword>
<feature type="transmembrane region" description="Helical" evidence="5">
    <location>
        <begin position="111"/>
        <end position="127"/>
    </location>
</feature>